<keyword evidence="3" id="KW-1185">Reference proteome</keyword>
<gene>
    <name evidence="2" type="ORF">SAMN05421759_11746</name>
</gene>
<evidence type="ECO:0000259" key="1">
    <source>
        <dbReference type="SMART" id="SM00382"/>
    </source>
</evidence>
<reference evidence="3" key="1">
    <citation type="submission" date="2017-01" db="EMBL/GenBank/DDBJ databases">
        <authorList>
            <person name="Varghese N."/>
            <person name="Submissions S."/>
        </authorList>
    </citation>
    <scope>NUCLEOTIDE SEQUENCE [LARGE SCALE GENOMIC DNA]</scope>
    <source>
        <strain evidence="3">DSM 29430</strain>
    </source>
</reference>
<dbReference type="PANTHER" id="PTHR43581:SF2">
    <property type="entry name" value="EXCINUCLEASE ATPASE SUBUNIT"/>
    <property type="match status" value="1"/>
</dbReference>
<evidence type="ECO:0000313" key="3">
    <source>
        <dbReference type="Proteomes" id="UP000186684"/>
    </source>
</evidence>
<dbReference type="GO" id="GO:0005524">
    <property type="term" value="F:ATP binding"/>
    <property type="evidence" value="ECO:0007669"/>
    <property type="project" value="InterPro"/>
</dbReference>
<protein>
    <submittedName>
        <fullName evidence="2">AAA domain-containing protein, putative AbiEii toxin, Type IV TA system</fullName>
    </submittedName>
</protein>
<name>A0A1N7PLS2_9RHOB</name>
<dbReference type="Pfam" id="PF13304">
    <property type="entry name" value="AAA_21"/>
    <property type="match status" value="1"/>
</dbReference>
<dbReference type="SMART" id="SM00382">
    <property type="entry name" value="AAA"/>
    <property type="match status" value="1"/>
</dbReference>
<dbReference type="PANTHER" id="PTHR43581">
    <property type="entry name" value="ATP/GTP PHOSPHATASE"/>
    <property type="match status" value="1"/>
</dbReference>
<dbReference type="InterPro" id="IPR051396">
    <property type="entry name" value="Bact_Antivir_Def_Nuclease"/>
</dbReference>
<dbReference type="InterPro" id="IPR003959">
    <property type="entry name" value="ATPase_AAA_core"/>
</dbReference>
<dbReference type="STRING" id="633194.SAMN05421759_11746"/>
<dbReference type="InterPro" id="IPR003593">
    <property type="entry name" value="AAA+_ATPase"/>
</dbReference>
<dbReference type="Gene3D" id="3.40.50.300">
    <property type="entry name" value="P-loop containing nucleotide triphosphate hydrolases"/>
    <property type="match status" value="1"/>
</dbReference>
<organism evidence="2 3">
    <name type="scientific">Roseivivax lentus</name>
    <dbReference type="NCBI Taxonomy" id="633194"/>
    <lineage>
        <taxon>Bacteria</taxon>
        <taxon>Pseudomonadati</taxon>
        <taxon>Pseudomonadota</taxon>
        <taxon>Alphaproteobacteria</taxon>
        <taxon>Rhodobacterales</taxon>
        <taxon>Roseobacteraceae</taxon>
        <taxon>Roseivivax</taxon>
    </lineage>
</organism>
<dbReference type="Proteomes" id="UP000186684">
    <property type="component" value="Unassembled WGS sequence"/>
</dbReference>
<dbReference type="EMBL" id="FTOQ01000017">
    <property type="protein sequence ID" value="SIT11603.1"/>
    <property type="molecule type" value="Genomic_DNA"/>
</dbReference>
<sequence length="573" mass="63802">MPEPIPADAPVDVFFARSIADLEDFPTPVIAIIPDNDNPGWNDFGRNFFAKLYVRPVAGGTLDFHMRVMFQGRHRSSAVFAELFEQYGNVLQVDAVEQPFATLLPDVEMYHDVIEALGFDVGISALRVMHDATVARTEGNNLELLELISTEDFHFGALRLGGAYDALRRGGRHFRPDPPPPVAELAADFVFSARMLSADNPYTLPFHFHPDAVFRNRTAVLIGRNGVGKTQLLRAIVDGLHNSLEAEIGRRRFMPGLNPSRVIVFSSVPTDPFPRSIGAWRGIDYEYYAVNSPIDDQNDSLLAALVACRKTDELNVFGPLRDKSRMDVIKEALSSIGLWRGLHLPILAQAAEDRLPHAINVGGQDYFPIRRALNEQNSIRLIHQIDWDRSAVILNEHGQVRRLSSGEYAMMRFAAQAASAIEQGSLLLLDEPETHLHPNFISNLMEILDNLLQSTGSIAIIATHSAYVVRETPRNCVNVLTLENRQIRIDQPRMQTFGATIDSISQFVFGDTSMSHSFQKTLTDWADQTGRELGIEGVIERFGDQLNSESLSFIARRLAEPQADGPENGEPEA</sequence>
<proteinExistence type="predicted"/>
<dbReference type="RefSeq" id="WP_083950705.1">
    <property type="nucleotide sequence ID" value="NZ_FTOQ01000017.1"/>
</dbReference>
<dbReference type="OrthoDB" id="9789856at2"/>
<accession>A0A1N7PLS2</accession>
<dbReference type="AlphaFoldDB" id="A0A1N7PLS2"/>
<dbReference type="SUPFAM" id="SSF52540">
    <property type="entry name" value="P-loop containing nucleoside triphosphate hydrolases"/>
    <property type="match status" value="1"/>
</dbReference>
<feature type="domain" description="AAA+ ATPase" evidence="1">
    <location>
        <begin position="215"/>
        <end position="483"/>
    </location>
</feature>
<evidence type="ECO:0000313" key="2">
    <source>
        <dbReference type="EMBL" id="SIT11603.1"/>
    </source>
</evidence>
<dbReference type="InterPro" id="IPR027417">
    <property type="entry name" value="P-loop_NTPase"/>
</dbReference>
<dbReference type="GO" id="GO:0016887">
    <property type="term" value="F:ATP hydrolysis activity"/>
    <property type="evidence" value="ECO:0007669"/>
    <property type="project" value="InterPro"/>
</dbReference>